<comment type="caution">
    <text evidence="1">The sequence shown here is derived from an EMBL/GenBank/DDBJ whole genome shotgun (WGS) entry which is preliminary data.</text>
</comment>
<organism evidence="1 2">
    <name type="scientific">Flintibacter faecis</name>
    <dbReference type="NCBI Taxonomy" id="2763047"/>
    <lineage>
        <taxon>Bacteria</taxon>
        <taxon>Bacillati</taxon>
        <taxon>Bacillota</taxon>
        <taxon>Clostridia</taxon>
        <taxon>Eubacteriales</taxon>
        <taxon>Flintibacter</taxon>
    </lineage>
</organism>
<sequence length="72" mass="8050">MRKSQGTEDNSGDFNRYPDVETLTMADADVTLKGADGRFTLALWQKDGFSYSLNLSQGQNIESWVEILCSVK</sequence>
<name>A0A8J6M5G8_9FIRM</name>
<gene>
    <name evidence="1" type="ORF">H8S55_12285</name>
</gene>
<protein>
    <submittedName>
        <fullName evidence="1">Uncharacterized protein</fullName>
    </submittedName>
</protein>
<dbReference type="AlphaFoldDB" id="A0A8J6M5G8"/>
<accession>A0A8J6M5G8</accession>
<evidence type="ECO:0000313" key="2">
    <source>
        <dbReference type="Proteomes" id="UP000602260"/>
    </source>
</evidence>
<proteinExistence type="predicted"/>
<keyword evidence="2" id="KW-1185">Reference proteome</keyword>
<evidence type="ECO:0000313" key="1">
    <source>
        <dbReference type="EMBL" id="MBC5718082.1"/>
    </source>
</evidence>
<reference evidence="1" key="1">
    <citation type="submission" date="2020-08" db="EMBL/GenBank/DDBJ databases">
        <title>Genome public.</title>
        <authorList>
            <person name="Liu C."/>
            <person name="Sun Q."/>
        </authorList>
    </citation>
    <scope>NUCLEOTIDE SEQUENCE</scope>
    <source>
        <strain evidence="1">BX5</strain>
    </source>
</reference>
<dbReference type="Proteomes" id="UP000602260">
    <property type="component" value="Unassembled WGS sequence"/>
</dbReference>
<dbReference type="EMBL" id="JACOPN010000009">
    <property type="protein sequence ID" value="MBC5718082.1"/>
    <property type="molecule type" value="Genomic_DNA"/>
</dbReference>